<evidence type="ECO:0000313" key="3">
    <source>
        <dbReference type="EMBL" id="RFM27275.1"/>
    </source>
</evidence>
<name>A0A3E1NH65_9BACT</name>
<dbReference type="RefSeq" id="WP_116848032.1">
    <property type="nucleotide sequence ID" value="NZ_QTJU01000005.1"/>
</dbReference>
<dbReference type="OrthoDB" id="679547at2"/>
<dbReference type="Proteomes" id="UP000261284">
    <property type="component" value="Unassembled WGS sequence"/>
</dbReference>
<dbReference type="InterPro" id="IPR012910">
    <property type="entry name" value="Plug_dom"/>
</dbReference>
<feature type="chain" id="PRO_5017761888" description="TonB-dependent receptor plug domain-containing protein" evidence="1">
    <location>
        <begin position="18"/>
        <end position="821"/>
    </location>
</feature>
<dbReference type="Gene3D" id="2.170.130.10">
    <property type="entry name" value="TonB-dependent receptor, plug domain"/>
    <property type="match status" value="1"/>
</dbReference>
<evidence type="ECO:0000256" key="1">
    <source>
        <dbReference type="SAM" id="SignalP"/>
    </source>
</evidence>
<proteinExistence type="predicted"/>
<dbReference type="AlphaFoldDB" id="A0A3E1NH65"/>
<gene>
    <name evidence="3" type="ORF">DXN05_14680</name>
</gene>
<comment type="caution">
    <text evidence="3">The sequence shown here is derived from an EMBL/GenBank/DDBJ whole genome shotgun (WGS) entry which is preliminary data.</text>
</comment>
<keyword evidence="4" id="KW-1185">Reference proteome</keyword>
<sequence>MNKRIGLLLLPAFLCTAAWLPGDPLPAITRVIDKFRKTYPQEKVYLHTDKPYYMAGDTLYFKGYVVNAEKNLPSAISNVLYADLIDEHQHISHTLRSPVTDGMATGSMALPDSLPPGNYRLRAYTAWMRNFSSDWFFDKTIPIGSSSNTQKATDKTSRPAVTQFFPEGGQMLEGLPARMAFKAVGSNGRSIAIKGQVTDETGTAVVPFSSGFGGMGSFVFTPQPGHVYTAGITYANGATAQVSLPQALKTGYMLAADNRDSAQVKLHIATAGVTAGQATLLGLCNNKPFFSTTISLLNGEASVNISRNKFPTGIAQFTLFTAEGIPVAERLVFVNHHDTLHVAAATDKKVYRPREPVTLTLTVTDIHASPVSGNFSLAVTDAGMVKPLQPEDASIVSSLLLTADIRGYIEQPGYYFTGDDTTRANDLDNLLLTQGWRRFSWTALQANQFPPIAFPAEKGLALRGKIISATGKPLPGARITLLPQQGDGYMMDTVTGTAGEFVFDDVQFTDQSSYVLQTPLATNSRATIQLNEWLAPAVLPAAWHNNSHEQALQHYITLNQPVLAAHRKQQQDAGRELEEVVVRSKRQSRVQEAVAPSLNLNGPGQADQVLTYEDLKNCHNLASCLEGRITGVRFKFIEDKSIRPSRVVALQPFMASGFNEQPMTVLLDGVEMTAATGLDMRSFNAADVQSIEVLRSGRYLAAYGTKGGNGLLIITTKKGGIDYDKVNDQSAQTNKLPEGVLFVKAMGYSAVREFYIPDYAVDGGKDIRSTIYWKPVIRTGENGTATIQFRNADNTGVHQIIIEGLSDNGKPAKQVVTYEVQ</sequence>
<feature type="signal peptide" evidence="1">
    <location>
        <begin position="1"/>
        <end position="17"/>
    </location>
</feature>
<feature type="domain" description="TonB-dependent receptor plug" evidence="2">
    <location>
        <begin position="608"/>
        <end position="710"/>
    </location>
</feature>
<dbReference type="InterPro" id="IPR037066">
    <property type="entry name" value="Plug_dom_sf"/>
</dbReference>
<dbReference type="EMBL" id="QTJU01000005">
    <property type="protein sequence ID" value="RFM27275.1"/>
    <property type="molecule type" value="Genomic_DNA"/>
</dbReference>
<dbReference type="Pfam" id="PF07715">
    <property type="entry name" value="Plug"/>
    <property type="match status" value="1"/>
</dbReference>
<evidence type="ECO:0000259" key="2">
    <source>
        <dbReference type="Pfam" id="PF07715"/>
    </source>
</evidence>
<reference evidence="3 4" key="1">
    <citation type="submission" date="2018-08" db="EMBL/GenBank/DDBJ databases">
        <title>Chitinophagaceae sp. K23C18032701, a novel bacterium isolated from forest soil.</title>
        <authorList>
            <person name="Wang C."/>
        </authorList>
    </citation>
    <scope>NUCLEOTIDE SEQUENCE [LARGE SCALE GENOMIC DNA]</scope>
    <source>
        <strain evidence="3 4">K23C18032701</strain>
    </source>
</reference>
<dbReference type="Gene3D" id="2.60.40.1930">
    <property type="match status" value="1"/>
</dbReference>
<organism evidence="3 4">
    <name type="scientific">Deminuibacter soli</name>
    <dbReference type="NCBI Taxonomy" id="2291815"/>
    <lineage>
        <taxon>Bacteria</taxon>
        <taxon>Pseudomonadati</taxon>
        <taxon>Bacteroidota</taxon>
        <taxon>Chitinophagia</taxon>
        <taxon>Chitinophagales</taxon>
        <taxon>Chitinophagaceae</taxon>
        <taxon>Deminuibacter</taxon>
    </lineage>
</organism>
<protein>
    <recommendedName>
        <fullName evidence="2">TonB-dependent receptor plug domain-containing protein</fullName>
    </recommendedName>
</protein>
<accession>A0A3E1NH65</accession>
<dbReference type="SUPFAM" id="SSF56935">
    <property type="entry name" value="Porins"/>
    <property type="match status" value="1"/>
</dbReference>
<evidence type="ECO:0000313" key="4">
    <source>
        <dbReference type="Proteomes" id="UP000261284"/>
    </source>
</evidence>
<keyword evidence="1" id="KW-0732">Signal</keyword>